<protein>
    <submittedName>
        <fullName evidence="1">Transcription initiation factor IIB family protein</fullName>
    </submittedName>
</protein>
<feature type="non-terminal residue" evidence="1">
    <location>
        <position position="1"/>
    </location>
</feature>
<comment type="caution">
    <text evidence="1">The sequence shown here is derived from an EMBL/GenBank/DDBJ whole genome shotgun (WGS) entry which is preliminary data.</text>
</comment>
<reference evidence="1 2" key="1">
    <citation type="submission" date="2023-01" db="EMBL/GenBank/DDBJ databases">
        <title>Halorubrum ezzemoulense from Santa Pola, Spain.</title>
        <authorList>
            <person name="Feng Y."/>
            <person name="Louyakis A.S."/>
            <person name="Gogarten J.P."/>
        </authorList>
    </citation>
    <scope>NUCLEOTIDE SEQUENCE [LARGE SCALE GENOMIC DNA]</scope>
    <source>
        <strain evidence="1 2">AMM015</strain>
    </source>
</reference>
<dbReference type="EMBL" id="JAQLUK010000162">
    <property type="protein sequence ID" value="MDB2294524.1"/>
    <property type="molecule type" value="Genomic_DNA"/>
</dbReference>
<evidence type="ECO:0000313" key="2">
    <source>
        <dbReference type="Proteomes" id="UP001210528"/>
    </source>
</evidence>
<dbReference type="Proteomes" id="UP001210528">
    <property type="component" value="Unassembled WGS sequence"/>
</dbReference>
<name>A0ABT4Z8V8_HALEZ</name>
<accession>A0ABT4Z8V8</accession>
<sequence length="34" mass="3679">ARELDAECTQQAAADVAGVTPVTVRRTYVDLTEE</sequence>
<dbReference type="SUPFAM" id="SSF47954">
    <property type="entry name" value="Cyclin-like"/>
    <property type="match status" value="1"/>
</dbReference>
<dbReference type="InterPro" id="IPR036915">
    <property type="entry name" value="Cyclin-like_sf"/>
</dbReference>
<evidence type="ECO:0000313" key="1">
    <source>
        <dbReference type="EMBL" id="MDB2294524.1"/>
    </source>
</evidence>
<organism evidence="1 2">
    <name type="scientific">Halorubrum ezzemoulense</name>
    <name type="common">Halorubrum chaoviator</name>
    <dbReference type="NCBI Taxonomy" id="337243"/>
    <lineage>
        <taxon>Archaea</taxon>
        <taxon>Methanobacteriati</taxon>
        <taxon>Methanobacteriota</taxon>
        <taxon>Stenosarchaea group</taxon>
        <taxon>Halobacteria</taxon>
        <taxon>Halobacteriales</taxon>
        <taxon>Haloferacaceae</taxon>
        <taxon>Halorubrum</taxon>
    </lineage>
</organism>
<proteinExistence type="predicted"/>
<gene>
    <name evidence="1" type="ORF">PM085_20195</name>
</gene>
<keyword evidence="2" id="KW-1185">Reference proteome</keyword>